<dbReference type="SUPFAM" id="SSF54523">
    <property type="entry name" value="Pili subunits"/>
    <property type="match status" value="1"/>
</dbReference>
<organism evidence="2">
    <name type="scientific">freshwater metagenome</name>
    <dbReference type="NCBI Taxonomy" id="449393"/>
    <lineage>
        <taxon>unclassified sequences</taxon>
        <taxon>metagenomes</taxon>
        <taxon>ecological metagenomes</taxon>
    </lineage>
</organism>
<gene>
    <name evidence="2" type="ORF">UFOPK2855_00806</name>
</gene>
<dbReference type="NCBIfam" id="TIGR02532">
    <property type="entry name" value="IV_pilin_GFxxxE"/>
    <property type="match status" value="1"/>
</dbReference>
<dbReference type="EMBL" id="CAEZZK010000151">
    <property type="protein sequence ID" value="CAB4763344.1"/>
    <property type="molecule type" value="Genomic_DNA"/>
</dbReference>
<proteinExistence type="predicted"/>
<keyword evidence="1" id="KW-0472">Membrane</keyword>
<dbReference type="Gene3D" id="3.30.700.10">
    <property type="entry name" value="Glycoprotein, Type 4 Pilin"/>
    <property type="match status" value="1"/>
</dbReference>
<protein>
    <submittedName>
        <fullName evidence="2">Unannotated protein</fullName>
    </submittedName>
</protein>
<feature type="transmembrane region" description="Helical" evidence="1">
    <location>
        <begin position="21"/>
        <end position="43"/>
    </location>
</feature>
<evidence type="ECO:0000256" key="1">
    <source>
        <dbReference type="SAM" id="Phobius"/>
    </source>
</evidence>
<dbReference type="InterPro" id="IPR045584">
    <property type="entry name" value="Pilin-like"/>
</dbReference>
<keyword evidence="1" id="KW-1133">Transmembrane helix</keyword>
<name>A0A6J6UVL5_9ZZZZ</name>
<accession>A0A6J6UVL5</accession>
<dbReference type="AlphaFoldDB" id="A0A6J6UVL5"/>
<dbReference type="InterPro" id="IPR012902">
    <property type="entry name" value="N_methyl_site"/>
</dbReference>
<dbReference type="Pfam" id="PF07963">
    <property type="entry name" value="N_methyl"/>
    <property type="match status" value="1"/>
</dbReference>
<keyword evidence="1" id="KW-0812">Transmembrane</keyword>
<reference evidence="2" key="1">
    <citation type="submission" date="2020-05" db="EMBL/GenBank/DDBJ databases">
        <authorList>
            <person name="Chiriac C."/>
            <person name="Salcher M."/>
            <person name="Ghai R."/>
            <person name="Kavagutti S V."/>
        </authorList>
    </citation>
    <scope>NUCLEOTIDE SEQUENCE</scope>
</reference>
<evidence type="ECO:0000313" key="2">
    <source>
        <dbReference type="EMBL" id="CAB4763344.1"/>
    </source>
</evidence>
<sequence length="180" mass="19157">MRYQISRRLHRFVRRDNGFTLTELVIAMVVLGVLSSVAIPSFLGSRNNAYDKEAQTSIENVLRAAKFHYQSQGDFSDGSSAQCGSTALAADLQKLEPNVDVVASSVSSTNSRIVSVQAVQTWDSTGGLLGCQGFYAVALSSSGSCWAARIILEGKFLASGSVSPVVVNQQTNTSNNAVTT</sequence>